<dbReference type="GO" id="GO:0006108">
    <property type="term" value="P:malate metabolic process"/>
    <property type="evidence" value="ECO:0007669"/>
    <property type="project" value="TreeGrafter"/>
</dbReference>
<comment type="subunit">
    <text evidence="3">Homotetramer.</text>
</comment>
<dbReference type="Pfam" id="PF10415">
    <property type="entry name" value="FumaraseC_C"/>
    <property type="match status" value="1"/>
</dbReference>
<dbReference type="GO" id="GO:0006106">
    <property type="term" value="P:fumarate metabolic process"/>
    <property type="evidence" value="ECO:0007669"/>
    <property type="project" value="InterPro"/>
</dbReference>
<comment type="similarity">
    <text evidence="1 3">Belongs to the class-II fumarase/aspartase family. Fumarase subfamily.</text>
</comment>
<dbReference type="InterPro" id="IPR020557">
    <property type="entry name" value="Fumarate_lyase_CS"/>
</dbReference>
<dbReference type="GO" id="GO:0005737">
    <property type="term" value="C:cytoplasm"/>
    <property type="evidence" value="ECO:0007669"/>
    <property type="project" value="UniProtKB-SubCell"/>
</dbReference>
<keyword evidence="2 3" id="KW-0456">Lyase</keyword>
<proteinExistence type="inferred from homology"/>
<dbReference type="InterPro" id="IPR018951">
    <property type="entry name" value="Fumarase_C_C"/>
</dbReference>
<dbReference type="NCBIfam" id="TIGR00979">
    <property type="entry name" value="fumC_II"/>
    <property type="match status" value="1"/>
</dbReference>
<keyword evidence="7" id="KW-1185">Reference proteome</keyword>
<dbReference type="FunFam" id="1.10.275.10:FF:000001">
    <property type="entry name" value="Fumarate hydratase, mitochondrial"/>
    <property type="match status" value="1"/>
</dbReference>
<evidence type="ECO:0000259" key="5">
    <source>
        <dbReference type="Pfam" id="PF10415"/>
    </source>
</evidence>
<dbReference type="FunFam" id="1.20.200.10:FF:000001">
    <property type="entry name" value="Fumarate hydratase, mitochondrial"/>
    <property type="match status" value="1"/>
</dbReference>
<evidence type="ECO:0000256" key="2">
    <source>
        <dbReference type="ARBA" id="ARBA00023239"/>
    </source>
</evidence>
<dbReference type="PROSITE" id="PS00163">
    <property type="entry name" value="FUMARATE_LYASES"/>
    <property type="match status" value="1"/>
</dbReference>
<feature type="domain" description="Fumarate lyase N-terminal" evidence="4">
    <location>
        <begin position="11"/>
        <end position="343"/>
    </location>
</feature>
<dbReference type="PANTHER" id="PTHR11444:SF1">
    <property type="entry name" value="FUMARATE HYDRATASE, MITOCHONDRIAL"/>
    <property type="match status" value="1"/>
</dbReference>
<accession>A0A4V2VUN2</accession>
<comment type="catalytic activity">
    <reaction evidence="3">
        <text>(S)-malate = fumarate + H2O</text>
        <dbReference type="Rhea" id="RHEA:12460"/>
        <dbReference type="ChEBI" id="CHEBI:15377"/>
        <dbReference type="ChEBI" id="CHEBI:15589"/>
        <dbReference type="ChEBI" id="CHEBI:29806"/>
        <dbReference type="EC" id="4.2.1.2"/>
    </reaction>
</comment>
<dbReference type="EMBL" id="SMBZ01000001">
    <property type="protein sequence ID" value="TCV20777.1"/>
    <property type="molecule type" value="Genomic_DNA"/>
</dbReference>
<dbReference type="PANTHER" id="PTHR11444">
    <property type="entry name" value="ASPARTATEAMMONIA/ARGININOSUCCINATE/ADENYLOSUCCINATE LYASE"/>
    <property type="match status" value="1"/>
</dbReference>
<organism evidence="6 7">
    <name type="scientific">Sphingobacterium alimentarium</name>
    <dbReference type="NCBI Taxonomy" id="797292"/>
    <lineage>
        <taxon>Bacteria</taxon>
        <taxon>Pseudomonadati</taxon>
        <taxon>Bacteroidota</taxon>
        <taxon>Sphingobacteriia</taxon>
        <taxon>Sphingobacteriales</taxon>
        <taxon>Sphingobacteriaceae</taxon>
        <taxon>Sphingobacterium</taxon>
    </lineage>
</organism>
<name>A0A4V2VUN2_9SPHI</name>
<comment type="caution">
    <text evidence="3">Lacks conserved residue(s) required for the propagation of feature annotation.</text>
</comment>
<dbReference type="FunFam" id="1.10.40.30:FF:000002">
    <property type="entry name" value="Fumarate hydratase class II"/>
    <property type="match status" value="1"/>
</dbReference>
<dbReference type="GO" id="GO:0006099">
    <property type="term" value="P:tricarboxylic acid cycle"/>
    <property type="evidence" value="ECO:0007669"/>
    <property type="project" value="UniProtKB-UniRule"/>
</dbReference>
<dbReference type="CDD" id="cd01362">
    <property type="entry name" value="Fumarase_classII"/>
    <property type="match status" value="1"/>
</dbReference>
<dbReference type="Proteomes" id="UP000295197">
    <property type="component" value="Unassembled WGS sequence"/>
</dbReference>
<feature type="binding site" evidence="3">
    <location>
        <position position="320"/>
    </location>
    <ligand>
        <name>substrate</name>
    </ligand>
</feature>
<dbReference type="UniPathway" id="UPA00223">
    <property type="reaction ID" value="UER01007"/>
</dbReference>
<gene>
    <name evidence="3" type="primary">fumC</name>
    <name evidence="6" type="ORF">EDC17_1001120</name>
</gene>
<dbReference type="Gene3D" id="1.10.40.30">
    <property type="entry name" value="Fumarase/aspartase (C-terminal domain)"/>
    <property type="match status" value="1"/>
</dbReference>
<keyword evidence="3" id="KW-0963">Cytoplasm</keyword>
<feature type="active site" evidence="3">
    <location>
        <position position="319"/>
    </location>
</feature>
<evidence type="ECO:0000313" key="7">
    <source>
        <dbReference type="Proteomes" id="UP000295197"/>
    </source>
</evidence>
<dbReference type="Gene3D" id="1.20.200.10">
    <property type="entry name" value="Fumarase/aspartase (Central domain)"/>
    <property type="match status" value="1"/>
</dbReference>
<dbReference type="OrthoDB" id="9802809at2"/>
<feature type="site" description="Important for catalytic activity" evidence="3">
    <location>
        <position position="332"/>
    </location>
</feature>
<dbReference type="GO" id="GO:0004333">
    <property type="term" value="F:fumarate hydratase activity"/>
    <property type="evidence" value="ECO:0007669"/>
    <property type="project" value="UniProtKB-UniRule"/>
</dbReference>
<evidence type="ECO:0000313" key="6">
    <source>
        <dbReference type="EMBL" id="TCV20777.1"/>
    </source>
</evidence>
<dbReference type="InterPro" id="IPR000362">
    <property type="entry name" value="Fumarate_lyase_fam"/>
</dbReference>
<dbReference type="NCBIfam" id="NF008909">
    <property type="entry name" value="PRK12273.1"/>
    <property type="match status" value="1"/>
</dbReference>
<comment type="subcellular location">
    <subcellularLocation>
        <location evidence="3">Cytoplasm</location>
    </subcellularLocation>
</comment>
<dbReference type="Gene3D" id="1.10.275.10">
    <property type="entry name" value="Fumarase/aspartase (N-terminal domain)"/>
    <property type="match status" value="1"/>
</dbReference>
<evidence type="ECO:0000256" key="3">
    <source>
        <dbReference type="HAMAP-Rule" id="MF_00743"/>
    </source>
</evidence>
<dbReference type="SUPFAM" id="SSF48557">
    <property type="entry name" value="L-aspartase-like"/>
    <property type="match status" value="1"/>
</dbReference>
<dbReference type="RefSeq" id="WP_132775904.1">
    <property type="nucleotide sequence ID" value="NZ_SMBZ01000001.1"/>
</dbReference>
<comment type="pathway">
    <text evidence="3">Carbohydrate metabolism; tricarboxylic acid cycle; (S)-malate from fumarate: step 1/1.</text>
</comment>
<dbReference type="AlphaFoldDB" id="A0A4V2VUN2"/>
<evidence type="ECO:0000256" key="1">
    <source>
        <dbReference type="ARBA" id="ARBA00009084"/>
    </source>
</evidence>
<feature type="binding site" evidence="3">
    <location>
        <begin position="140"/>
        <end position="142"/>
    </location>
    <ligand>
        <name>substrate</name>
    </ligand>
</feature>
<comment type="miscellaneous">
    <text evidence="3">There are 2 substrate-binding sites: the catalytic A site, and the non-catalytic B site that may play a role in the transfer of substrate or product between the active site and the solvent. Alternatively, the B site may bind allosteric effectors.</text>
</comment>
<dbReference type="EC" id="4.2.1.2" evidence="3"/>
<reference evidence="6 7" key="1">
    <citation type="submission" date="2019-03" db="EMBL/GenBank/DDBJ databases">
        <title>Genomic Encyclopedia of Type Strains, Phase IV (KMG-IV): sequencing the most valuable type-strain genomes for metagenomic binning, comparative biology and taxonomic classification.</title>
        <authorList>
            <person name="Goeker M."/>
        </authorList>
    </citation>
    <scope>NUCLEOTIDE SEQUENCE [LARGE SCALE GENOMIC DNA]</scope>
    <source>
        <strain evidence="6 7">DSM 22362</strain>
    </source>
</reference>
<dbReference type="InterPro" id="IPR022761">
    <property type="entry name" value="Fumarate_lyase_N"/>
</dbReference>
<dbReference type="InterPro" id="IPR024083">
    <property type="entry name" value="Fumarase/histidase_N"/>
</dbReference>
<sequence>MSFRIEKDTMGEVQVPAEKYWGAQTERSRNNFKIGPSGSMPKEIIEGFAYLKKAAAYANHELGVLPIEKRDAIAAVCDEILAGKLDDEFPLVIWQTGSGTQSNMNVNEVIANRAQVLAGGKIGEGEPVLKANDDVNKSQSSNDTYPTGMHIAAYKAVVEVTIPGVEKLRDTLKRKSEEFMSVVKIGRTHLMDATPLTLGQELSGYVAQLNYGLKAVKNTLAHLSEVALGGTAVGTGLNTPAGYDVLVAKYIAEFTGHPFVTAPNKFEALAAHDAIVEAHGALKQLAVALNKIANDIRMLASGPRSGIGEILIPENEPGSSIMPGKVNPTQCEALTMVAAQVMGNDVAITIGGTQGHYELNVFKPLMAANFLQSARLIGDACVSFEEHCAAGIEPNYTRIKELVDNSLMLVTALNTKIGYYKAAEIAQTAHKNNSTLKETAIALGYVTAEQFDEWVKPEEMVGSLK</sequence>
<comment type="function">
    <text evidence="3">Involved in the TCA cycle. Catalyzes the stereospecific interconversion of fumarate to L-malate.</text>
</comment>
<dbReference type="Pfam" id="PF00206">
    <property type="entry name" value="Lyase_1"/>
    <property type="match status" value="1"/>
</dbReference>
<feature type="domain" description="Fumarase C C-terminal" evidence="5">
    <location>
        <begin position="409"/>
        <end position="461"/>
    </location>
</feature>
<keyword evidence="3" id="KW-0816">Tricarboxylic acid cycle</keyword>
<feature type="binding site" evidence="3">
    <location>
        <begin position="98"/>
        <end position="100"/>
    </location>
    <ligand>
        <name>substrate</name>
    </ligand>
</feature>
<dbReference type="InterPro" id="IPR005677">
    <property type="entry name" value="Fum_hydII"/>
</dbReference>
<feature type="binding site" evidence="3">
    <location>
        <begin position="325"/>
        <end position="327"/>
    </location>
    <ligand>
        <name>substrate</name>
    </ligand>
</feature>
<dbReference type="PRINTS" id="PR00149">
    <property type="entry name" value="FUMRATELYASE"/>
</dbReference>
<evidence type="ECO:0000259" key="4">
    <source>
        <dbReference type="Pfam" id="PF00206"/>
    </source>
</evidence>
<feature type="binding site" evidence="3">
    <location>
        <position position="188"/>
    </location>
    <ligand>
        <name>substrate</name>
    </ligand>
</feature>
<protein>
    <recommendedName>
        <fullName evidence="3">Fumarate hydratase class II</fullName>
        <shortName evidence="3">Fumarase C</shortName>
        <ecNumber evidence="3">4.2.1.2</ecNumber>
    </recommendedName>
    <alternativeName>
        <fullName evidence="3">Aerobic fumarase</fullName>
    </alternativeName>
    <alternativeName>
        <fullName evidence="3">Iron-independent fumarase</fullName>
    </alternativeName>
</protein>
<comment type="caution">
    <text evidence="6">The sequence shown here is derived from an EMBL/GenBank/DDBJ whole genome shotgun (WGS) entry which is preliminary data.</text>
</comment>
<dbReference type="HAMAP" id="MF_00743">
    <property type="entry name" value="FumaraseC"/>
    <property type="match status" value="1"/>
</dbReference>
<feature type="active site" description="Proton donor/acceptor" evidence="3">
    <location>
        <position position="189"/>
    </location>
</feature>
<dbReference type="InterPro" id="IPR008948">
    <property type="entry name" value="L-Aspartase-like"/>
</dbReference>